<name>A0A382C8P3_9ZZZZ</name>
<dbReference type="AlphaFoldDB" id="A0A382C8P3"/>
<protein>
    <submittedName>
        <fullName evidence="1">Uncharacterized protein</fullName>
    </submittedName>
</protein>
<accession>A0A382C8P3</accession>
<organism evidence="1">
    <name type="scientific">marine metagenome</name>
    <dbReference type="NCBI Taxonomy" id="408172"/>
    <lineage>
        <taxon>unclassified sequences</taxon>
        <taxon>metagenomes</taxon>
        <taxon>ecological metagenomes</taxon>
    </lineage>
</organism>
<reference evidence="1" key="1">
    <citation type="submission" date="2018-05" db="EMBL/GenBank/DDBJ databases">
        <authorList>
            <person name="Lanie J.A."/>
            <person name="Ng W.-L."/>
            <person name="Kazmierczak K.M."/>
            <person name="Andrzejewski T.M."/>
            <person name="Davidsen T.M."/>
            <person name="Wayne K.J."/>
            <person name="Tettelin H."/>
            <person name="Glass J.I."/>
            <person name="Rusch D."/>
            <person name="Podicherti R."/>
            <person name="Tsui H.-C.T."/>
            <person name="Winkler M.E."/>
        </authorList>
    </citation>
    <scope>NUCLEOTIDE SEQUENCE</scope>
</reference>
<sequence>MTKLSREGFEIIFVFAFTGNKSAKARPVCVFPPPDSPISAVIFPGGIEKDIWSTTVRLSLAPL</sequence>
<proteinExistence type="predicted"/>
<gene>
    <name evidence="1" type="ORF">METZ01_LOCUS175319</name>
</gene>
<dbReference type="EMBL" id="UINC01033336">
    <property type="protein sequence ID" value="SVB22465.1"/>
    <property type="molecule type" value="Genomic_DNA"/>
</dbReference>
<evidence type="ECO:0000313" key="1">
    <source>
        <dbReference type="EMBL" id="SVB22465.1"/>
    </source>
</evidence>